<dbReference type="SMART" id="SM00345">
    <property type="entry name" value="HTH_GNTR"/>
    <property type="match status" value="1"/>
</dbReference>
<sequence length="242" mass="26530">MYVSVTRLWHHEDVNRQANFTLAPSSLTDALYQSLRARIVNGEIAAGEKLTEHRIASEYDVARPTAKACLERLTALGLLRRSAHKTAVVPDFHADEIRDLFFSRGTVESAAVTVLAAEGLVPREATEAQALIEAAARDGDFERQVEADIAFHTALVSGVGSERLSRMHELIMGEVHLTMGRFQAHRSTQGSTVAHEHATILEGIRAQDPETARLRLSEHLDHARGRLLSLLEAGTQETAGAE</sequence>
<dbReference type="Gene3D" id="1.20.120.530">
    <property type="entry name" value="GntR ligand-binding domain-like"/>
    <property type="match status" value="1"/>
</dbReference>
<evidence type="ECO:0000259" key="4">
    <source>
        <dbReference type="PROSITE" id="PS50949"/>
    </source>
</evidence>
<comment type="caution">
    <text evidence="5">The sequence shown here is derived from an EMBL/GenBank/DDBJ whole genome shotgun (WGS) entry which is preliminary data.</text>
</comment>
<evidence type="ECO:0000256" key="2">
    <source>
        <dbReference type="ARBA" id="ARBA00023125"/>
    </source>
</evidence>
<organism evidence="5 6">
    <name type="scientific">Nocardiopsis alborubida</name>
    <dbReference type="NCBI Taxonomy" id="146802"/>
    <lineage>
        <taxon>Bacteria</taxon>
        <taxon>Bacillati</taxon>
        <taxon>Actinomycetota</taxon>
        <taxon>Actinomycetes</taxon>
        <taxon>Streptosporangiales</taxon>
        <taxon>Nocardiopsidaceae</taxon>
        <taxon>Nocardiopsis</taxon>
    </lineage>
</organism>
<dbReference type="InterPro" id="IPR036388">
    <property type="entry name" value="WH-like_DNA-bd_sf"/>
</dbReference>
<gene>
    <name evidence="5" type="ORF">HGB44_19555</name>
</gene>
<dbReference type="GO" id="GO:0003677">
    <property type="term" value="F:DNA binding"/>
    <property type="evidence" value="ECO:0007669"/>
    <property type="project" value="UniProtKB-KW"/>
</dbReference>
<proteinExistence type="predicted"/>
<dbReference type="EMBL" id="JAAXPG010000018">
    <property type="protein sequence ID" value="NKY99846.1"/>
    <property type="molecule type" value="Genomic_DNA"/>
</dbReference>
<dbReference type="AlphaFoldDB" id="A0A7X6MEM0"/>
<accession>A0A7X6MEM0</accession>
<dbReference type="Pfam" id="PF00392">
    <property type="entry name" value="GntR"/>
    <property type="match status" value="1"/>
</dbReference>
<keyword evidence="6" id="KW-1185">Reference proteome</keyword>
<dbReference type="InterPro" id="IPR008920">
    <property type="entry name" value="TF_FadR/GntR_C"/>
</dbReference>
<dbReference type="Proteomes" id="UP000553209">
    <property type="component" value="Unassembled WGS sequence"/>
</dbReference>
<dbReference type="Pfam" id="PF07729">
    <property type="entry name" value="FCD"/>
    <property type="match status" value="1"/>
</dbReference>
<dbReference type="PROSITE" id="PS50949">
    <property type="entry name" value="HTH_GNTR"/>
    <property type="match status" value="1"/>
</dbReference>
<keyword evidence="2" id="KW-0238">DNA-binding</keyword>
<evidence type="ECO:0000313" key="5">
    <source>
        <dbReference type="EMBL" id="NKY99846.1"/>
    </source>
</evidence>
<keyword evidence="1" id="KW-0805">Transcription regulation</keyword>
<dbReference type="PANTHER" id="PTHR43537">
    <property type="entry name" value="TRANSCRIPTIONAL REGULATOR, GNTR FAMILY"/>
    <property type="match status" value="1"/>
</dbReference>
<name>A0A7X6MEM0_9ACTN</name>
<protein>
    <submittedName>
        <fullName evidence="5">GntR family transcriptional regulator</fullName>
    </submittedName>
</protein>
<evidence type="ECO:0000256" key="3">
    <source>
        <dbReference type="ARBA" id="ARBA00023163"/>
    </source>
</evidence>
<dbReference type="GO" id="GO:0003700">
    <property type="term" value="F:DNA-binding transcription factor activity"/>
    <property type="evidence" value="ECO:0007669"/>
    <property type="project" value="InterPro"/>
</dbReference>
<dbReference type="SUPFAM" id="SSF48008">
    <property type="entry name" value="GntR ligand-binding domain-like"/>
    <property type="match status" value="1"/>
</dbReference>
<dbReference type="InterPro" id="IPR036390">
    <property type="entry name" value="WH_DNA-bd_sf"/>
</dbReference>
<evidence type="ECO:0000313" key="6">
    <source>
        <dbReference type="Proteomes" id="UP000553209"/>
    </source>
</evidence>
<reference evidence="5 6" key="1">
    <citation type="submission" date="2020-04" db="EMBL/GenBank/DDBJ databases">
        <title>MicrobeNet Type strains.</title>
        <authorList>
            <person name="Nicholson A.C."/>
        </authorList>
    </citation>
    <scope>NUCLEOTIDE SEQUENCE [LARGE SCALE GENOMIC DNA]</scope>
    <source>
        <strain evidence="5 6">ATCC 23612</strain>
    </source>
</reference>
<keyword evidence="3" id="KW-0804">Transcription</keyword>
<dbReference type="SUPFAM" id="SSF46785">
    <property type="entry name" value="Winged helix' DNA-binding domain"/>
    <property type="match status" value="1"/>
</dbReference>
<dbReference type="Gene3D" id="1.10.10.10">
    <property type="entry name" value="Winged helix-like DNA-binding domain superfamily/Winged helix DNA-binding domain"/>
    <property type="match status" value="1"/>
</dbReference>
<dbReference type="InterPro" id="IPR000524">
    <property type="entry name" value="Tscrpt_reg_HTH_GntR"/>
</dbReference>
<dbReference type="SMART" id="SM00895">
    <property type="entry name" value="FCD"/>
    <property type="match status" value="1"/>
</dbReference>
<evidence type="ECO:0000256" key="1">
    <source>
        <dbReference type="ARBA" id="ARBA00023015"/>
    </source>
</evidence>
<dbReference type="InterPro" id="IPR011711">
    <property type="entry name" value="GntR_C"/>
</dbReference>
<dbReference type="PANTHER" id="PTHR43537:SF45">
    <property type="entry name" value="GNTR FAMILY REGULATORY PROTEIN"/>
    <property type="match status" value="1"/>
</dbReference>
<feature type="domain" description="HTH gntR-type" evidence="4">
    <location>
        <begin position="25"/>
        <end position="92"/>
    </location>
</feature>